<dbReference type="Gene3D" id="2.70.160.11">
    <property type="entry name" value="Hnrnp arginine n-methyltransferase1"/>
    <property type="match status" value="1"/>
</dbReference>
<dbReference type="Proteomes" id="UP000033116">
    <property type="component" value="Chromosome"/>
</dbReference>
<dbReference type="Gene3D" id="3.40.50.150">
    <property type="entry name" value="Vaccinia Virus protein VP39"/>
    <property type="match status" value="1"/>
</dbReference>
<keyword evidence="5" id="KW-0689">Ribosomal protein</keyword>
<evidence type="ECO:0000313" key="6">
    <source>
        <dbReference type="Proteomes" id="UP000033116"/>
    </source>
</evidence>
<keyword evidence="2 5" id="KW-0808">Transferase</keyword>
<gene>
    <name evidence="5" type="ORF">MSMAP_1557</name>
</gene>
<dbReference type="InterPro" id="IPR029063">
    <property type="entry name" value="SAM-dependent_MTases_sf"/>
</dbReference>
<dbReference type="Pfam" id="PF22528">
    <property type="entry name" value="PRMT_C"/>
    <property type="match status" value="1"/>
</dbReference>
<dbReference type="SUPFAM" id="SSF53335">
    <property type="entry name" value="S-adenosyl-L-methionine-dependent methyltransferases"/>
    <property type="match status" value="1"/>
</dbReference>
<evidence type="ECO:0000256" key="2">
    <source>
        <dbReference type="ARBA" id="ARBA00022679"/>
    </source>
</evidence>
<accession>A0A0E3RB29</accession>
<keyword evidence="3" id="KW-0949">S-adenosyl-L-methionine</keyword>
<dbReference type="RefSeq" id="WP_048043261.1">
    <property type="nucleotide sequence ID" value="NZ_CP009511.1"/>
</dbReference>
<sequence length="332" mass="39046">MIERLLKSSIQLSKDILESNEWCRTALYDVINKVTFNSIYTHEMMIADKVRINSYYKAIRRYVKSGDIVVDLGTGTGILSLFSAQQNPKKIYAIDHSDFINIARKIARYNNINNITFVQTNSRDFKPIEKVDIILHEQLGQALFNENMIENILDLKKRILKETGKILPGKFELFLEPICLKEEYKIPYIWENNIFGLDFNFLKHDDEIEKYKPRFYENQSIEHHSIDHFLCEPQSILSFDLNKINDANEIPKFIEASKEVVQSGLMDGLCLYFKVIFDDEINFDTSPLHARTHWSNPLFRTESKHYNDGEIISFKLTMEDLIKRETWLLSIR</sequence>
<dbReference type="EMBL" id="CP009511">
    <property type="protein sequence ID" value="AKB61542.1"/>
    <property type="molecule type" value="Genomic_DNA"/>
</dbReference>
<dbReference type="GeneID" id="24864756"/>
<dbReference type="InterPro" id="IPR055135">
    <property type="entry name" value="PRMT_dom"/>
</dbReference>
<dbReference type="AlphaFoldDB" id="A0A0E3RB29"/>
<dbReference type="GO" id="GO:0016274">
    <property type="term" value="F:protein-arginine N-methyltransferase activity"/>
    <property type="evidence" value="ECO:0007669"/>
    <property type="project" value="InterPro"/>
</dbReference>
<dbReference type="GO" id="GO:0042054">
    <property type="term" value="F:histone methyltransferase activity"/>
    <property type="evidence" value="ECO:0007669"/>
    <property type="project" value="TreeGrafter"/>
</dbReference>
<keyword evidence="5" id="KW-0687">Ribonucleoprotein</keyword>
<feature type="domain" description="Protein arginine N-methyltransferase" evidence="4">
    <location>
        <begin position="173"/>
        <end position="319"/>
    </location>
</feature>
<dbReference type="PANTHER" id="PTHR11006:SF4">
    <property type="entry name" value="PROTEIN ARGININE N-METHYLTRANSFERASE 7"/>
    <property type="match status" value="1"/>
</dbReference>
<keyword evidence="1 5" id="KW-0489">Methyltransferase</keyword>
<dbReference type="InterPro" id="IPR025799">
    <property type="entry name" value="Arg_MeTrfase"/>
</dbReference>
<evidence type="ECO:0000259" key="4">
    <source>
        <dbReference type="Pfam" id="PF22528"/>
    </source>
</evidence>
<dbReference type="PANTHER" id="PTHR11006">
    <property type="entry name" value="PROTEIN ARGININE N-METHYLTRANSFERASE"/>
    <property type="match status" value="1"/>
</dbReference>
<dbReference type="Pfam" id="PF06325">
    <property type="entry name" value="PrmA"/>
    <property type="match status" value="1"/>
</dbReference>
<name>A0A0E3RB29_METMZ</name>
<protein>
    <submittedName>
        <fullName evidence="5">Ribosomal protein L11 methyltransferase</fullName>
    </submittedName>
</protein>
<dbReference type="GO" id="GO:0032259">
    <property type="term" value="P:methylation"/>
    <property type="evidence" value="ECO:0007669"/>
    <property type="project" value="UniProtKB-KW"/>
</dbReference>
<dbReference type="CDD" id="cd02440">
    <property type="entry name" value="AdoMet_MTases"/>
    <property type="match status" value="1"/>
</dbReference>
<dbReference type="PROSITE" id="PS51678">
    <property type="entry name" value="SAM_MT_PRMT"/>
    <property type="match status" value="1"/>
</dbReference>
<dbReference type="GO" id="GO:0005840">
    <property type="term" value="C:ribosome"/>
    <property type="evidence" value="ECO:0007669"/>
    <property type="project" value="UniProtKB-KW"/>
</dbReference>
<evidence type="ECO:0000313" key="5">
    <source>
        <dbReference type="EMBL" id="AKB61542.1"/>
    </source>
</evidence>
<evidence type="ECO:0000256" key="3">
    <source>
        <dbReference type="ARBA" id="ARBA00022691"/>
    </source>
</evidence>
<organism evidence="5 6">
    <name type="scientific">Methanosarcina mazei SarPi</name>
    <dbReference type="NCBI Taxonomy" id="1434115"/>
    <lineage>
        <taxon>Archaea</taxon>
        <taxon>Methanobacteriati</taxon>
        <taxon>Methanobacteriota</taxon>
        <taxon>Stenosarchaea group</taxon>
        <taxon>Methanomicrobia</taxon>
        <taxon>Methanosarcinales</taxon>
        <taxon>Methanosarcinaceae</taxon>
        <taxon>Methanosarcina</taxon>
    </lineage>
</organism>
<reference evidence="5 6" key="1">
    <citation type="submission" date="2014-07" db="EMBL/GenBank/DDBJ databases">
        <title>Methanogenic archaea and the global carbon cycle.</title>
        <authorList>
            <person name="Henriksen J.R."/>
            <person name="Luke J."/>
            <person name="Reinhart S."/>
            <person name="Benedict M.N."/>
            <person name="Youngblut N.D."/>
            <person name="Metcalf M.E."/>
            <person name="Whitaker R.J."/>
            <person name="Metcalf W.W."/>
        </authorList>
    </citation>
    <scope>NUCLEOTIDE SEQUENCE [LARGE SCALE GENOMIC DNA]</scope>
    <source>
        <strain evidence="5 6">SarPi</strain>
    </source>
</reference>
<dbReference type="PATRIC" id="fig|1434115.4.peg.1984"/>
<evidence type="ECO:0000256" key="1">
    <source>
        <dbReference type="ARBA" id="ARBA00022603"/>
    </source>
</evidence>
<dbReference type="HOGENOM" id="CLU_066646_0_0_2"/>
<proteinExistence type="predicted"/>